<reference evidence="10" key="3">
    <citation type="submission" date="2018-02" db="EMBL/GenBank/DDBJ databases">
        <title>Phenotypic characterization and whole genome analysis of multidrug-resistant, extended-spectrum beta-lactamase-producing bacteria isolated from dogs in Germany.</title>
        <authorList>
            <person name="Williamson C."/>
        </authorList>
    </citation>
    <scope>NUCLEOTIDE SEQUENCE [LARGE SCALE GENOMIC DNA]</scope>
    <source>
        <strain evidence="10">AFG_SD03_1510_Ahy_093</strain>
    </source>
</reference>
<evidence type="ECO:0000256" key="4">
    <source>
        <dbReference type="ARBA" id="ARBA00022801"/>
    </source>
</evidence>
<keyword evidence="3 6" id="KW-0732">Signal</keyword>
<dbReference type="GO" id="GO:0006508">
    <property type="term" value="P:proteolysis"/>
    <property type="evidence" value="ECO:0007669"/>
    <property type="project" value="UniProtKB-KW"/>
</dbReference>
<dbReference type="PANTHER" id="PTHR47360:SF1">
    <property type="entry name" value="ENDOPEPTIDASE NLPC-RELATED"/>
    <property type="match status" value="1"/>
</dbReference>
<feature type="chain" id="PRO_5044378090" evidence="6">
    <location>
        <begin position="20"/>
        <end position="166"/>
    </location>
</feature>
<name>A0A1V2F213_AERHY</name>
<comment type="caution">
    <text evidence="8">The sequence shown here is derived from an EMBL/GenBank/DDBJ whole genome shotgun (WGS) entry which is preliminary data.</text>
</comment>
<keyword evidence="2" id="KW-0645">Protease</keyword>
<reference evidence="9" key="4">
    <citation type="submission" date="2018-02" db="EMBL/GenBank/DDBJ databases">
        <authorList>
            <person name="Williamson C."/>
        </authorList>
    </citation>
    <scope>NUCLEOTIDE SEQUENCE</scope>
    <source>
        <strain evidence="9">AFG_SD03_1510_Ahy_093</strain>
    </source>
</reference>
<keyword evidence="5" id="KW-0788">Thiol protease</keyword>
<reference evidence="8" key="5">
    <citation type="submission" date="2020-01" db="EMBL/GenBank/DDBJ databases">
        <authorList>
            <consortium name="NCBI Pathogen Detection Project"/>
        </authorList>
    </citation>
    <scope>NUCLEOTIDE SEQUENCE</scope>
    <source>
        <strain evidence="8">OLC2673_Aeromonas</strain>
    </source>
</reference>
<organism evidence="8 11">
    <name type="scientific">Aeromonas hydrophila</name>
    <dbReference type="NCBI Taxonomy" id="644"/>
    <lineage>
        <taxon>Bacteria</taxon>
        <taxon>Pseudomonadati</taxon>
        <taxon>Pseudomonadota</taxon>
        <taxon>Gammaproteobacteria</taxon>
        <taxon>Aeromonadales</taxon>
        <taxon>Aeromonadaceae</taxon>
        <taxon>Aeromonas</taxon>
    </lineage>
</organism>
<gene>
    <name evidence="9" type="ORF">C6C11_17090</name>
    <name evidence="8" type="ORF">JAJ28_003977</name>
</gene>
<dbReference type="Gene3D" id="3.90.1720.10">
    <property type="entry name" value="endopeptidase domain like (from Nostoc punctiforme)"/>
    <property type="match status" value="1"/>
</dbReference>
<evidence type="ECO:0000313" key="10">
    <source>
        <dbReference type="Proteomes" id="UP000253075"/>
    </source>
</evidence>
<evidence type="ECO:0000256" key="2">
    <source>
        <dbReference type="ARBA" id="ARBA00022670"/>
    </source>
</evidence>
<dbReference type="AlphaFoldDB" id="A0A1V2F213"/>
<dbReference type="InterPro" id="IPR038765">
    <property type="entry name" value="Papain-like_cys_pep_sf"/>
</dbReference>
<evidence type="ECO:0000313" key="11">
    <source>
        <dbReference type="Proteomes" id="UP000859505"/>
    </source>
</evidence>
<accession>A0A1V2F213</accession>
<evidence type="ECO:0000313" key="9">
    <source>
        <dbReference type="EMBL" id="RCF47543.1"/>
    </source>
</evidence>
<comment type="similarity">
    <text evidence="1">Belongs to the peptidase C40 family.</text>
</comment>
<sequence>MRHLMLLLVALGMVGCASAPQPEVASKIEVSMMEPVIEPEASQTPDVNEILTVYKEWRGVPYRMGGSSQRGIDCSAFAREVFRNAVGIELPRDTRSQVHEGTRVSKQDLVEGDLVFFKINRRLNHVGIYVGNGEFIHASTRAGVTRSKLDSSYWRSKFWQARRIDI</sequence>
<dbReference type="Pfam" id="PF00877">
    <property type="entry name" value="NLPC_P60"/>
    <property type="match status" value="1"/>
</dbReference>
<keyword evidence="4" id="KW-0378">Hydrolase</keyword>
<dbReference type="OMA" id="MSTDAYH"/>
<dbReference type="PANTHER" id="PTHR47360">
    <property type="entry name" value="MUREIN DD-ENDOPEPTIDASE MEPS/MUREIN LD-CARBOXYPEPTIDASE"/>
    <property type="match status" value="1"/>
</dbReference>
<reference evidence="8" key="1">
    <citation type="journal article" date="2018" name="Genome Biol.">
        <title>SKESA: strategic k-mer extension for scrupulous assemblies.</title>
        <authorList>
            <person name="Souvorov A."/>
            <person name="Agarwala R."/>
            <person name="Lipman D.J."/>
        </authorList>
    </citation>
    <scope>NUCLEOTIDE SEQUENCE</scope>
    <source>
        <strain evidence="8">OLC2673_Aeromonas</strain>
    </source>
</reference>
<dbReference type="EMBL" id="PUTQ01000026">
    <property type="protein sequence ID" value="RCF47543.1"/>
    <property type="molecule type" value="Genomic_DNA"/>
</dbReference>
<dbReference type="Proteomes" id="UP000859505">
    <property type="component" value="Unassembled WGS sequence"/>
</dbReference>
<dbReference type="GO" id="GO:0008234">
    <property type="term" value="F:cysteine-type peptidase activity"/>
    <property type="evidence" value="ECO:0007669"/>
    <property type="project" value="UniProtKB-KW"/>
</dbReference>
<evidence type="ECO:0000256" key="1">
    <source>
        <dbReference type="ARBA" id="ARBA00007074"/>
    </source>
</evidence>
<feature type="signal peptide" evidence="6">
    <location>
        <begin position="1"/>
        <end position="19"/>
    </location>
</feature>
<dbReference type="SUPFAM" id="SSF54001">
    <property type="entry name" value="Cysteine proteinases"/>
    <property type="match status" value="1"/>
</dbReference>
<dbReference type="PROSITE" id="PS51257">
    <property type="entry name" value="PROKAR_LIPOPROTEIN"/>
    <property type="match status" value="1"/>
</dbReference>
<proteinExistence type="inferred from homology"/>
<dbReference type="Proteomes" id="UP000253075">
    <property type="component" value="Unassembled WGS sequence"/>
</dbReference>
<evidence type="ECO:0000313" key="8">
    <source>
        <dbReference type="EMBL" id="HAT6346177.1"/>
    </source>
</evidence>
<protein>
    <submittedName>
        <fullName evidence="8">NlpC/P60 family protein</fullName>
    </submittedName>
    <submittedName>
        <fullName evidence="9">Peptidase P60</fullName>
    </submittedName>
</protein>
<dbReference type="PROSITE" id="PS51935">
    <property type="entry name" value="NLPC_P60"/>
    <property type="match status" value="1"/>
</dbReference>
<feature type="domain" description="NlpC/P60" evidence="7">
    <location>
        <begin position="44"/>
        <end position="165"/>
    </location>
</feature>
<evidence type="ECO:0000256" key="5">
    <source>
        <dbReference type="ARBA" id="ARBA00022807"/>
    </source>
</evidence>
<evidence type="ECO:0000256" key="3">
    <source>
        <dbReference type="ARBA" id="ARBA00022729"/>
    </source>
</evidence>
<dbReference type="EMBL" id="DACTUL010000044">
    <property type="protein sequence ID" value="HAT6346177.1"/>
    <property type="molecule type" value="Genomic_DNA"/>
</dbReference>
<evidence type="ECO:0000259" key="7">
    <source>
        <dbReference type="PROSITE" id="PS51935"/>
    </source>
</evidence>
<dbReference type="InterPro" id="IPR052062">
    <property type="entry name" value="Murein_DD/LD_carboxypeptidase"/>
</dbReference>
<evidence type="ECO:0000256" key="6">
    <source>
        <dbReference type="SAM" id="SignalP"/>
    </source>
</evidence>
<dbReference type="InterPro" id="IPR000064">
    <property type="entry name" value="NLP_P60_dom"/>
</dbReference>
<reference evidence="9 10" key="2">
    <citation type="journal article" date="2018" name="PLoS ONE">
        <title>Phenotypic characterization and whole genome analysis of extended-spectrum beta-lactamase-producing bacteria isolated from dogs in Germany.</title>
        <authorList>
            <person name="Boehmer T."/>
            <person name="Vogler A.J."/>
            <person name="Thomas A."/>
            <person name="Sauer S."/>
            <person name="Hergenroether M."/>
            <person name="Straubinger R.K."/>
            <person name="Birdsell D."/>
            <person name="Keim P."/>
            <person name="Sahl J.W."/>
            <person name="Williamson C.H."/>
            <person name="Riehm J.M."/>
        </authorList>
    </citation>
    <scope>NUCLEOTIDE SEQUENCE [LARGE SCALE GENOMIC DNA]</scope>
    <source>
        <strain evidence="9 10">AFG_SD03_1510_Ahy_093</strain>
    </source>
</reference>